<evidence type="ECO:0000256" key="11">
    <source>
        <dbReference type="SAM" id="MobiDB-lite"/>
    </source>
</evidence>
<dbReference type="InterPro" id="IPR012902">
    <property type="entry name" value="N_methyl_site"/>
</dbReference>
<feature type="region of interest" description="Disordered" evidence="11">
    <location>
        <begin position="169"/>
        <end position="189"/>
    </location>
</feature>
<keyword evidence="8 12" id="KW-0472">Membrane</keyword>
<keyword evidence="6 12" id="KW-0812">Transmembrane</keyword>
<evidence type="ECO:0000259" key="13">
    <source>
        <dbReference type="Pfam" id="PF12019"/>
    </source>
</evidence>
<comment type="similarity">
    <text evidence="9">Belongs to the GSP H family.</text>
</comment>
<dbReference type="EMBL" id="JAOWKX010000001">
    <property type="protein sequence ID" value="MCV2883112.1"/>
    <property type="molecule type" value="Genomic_DNA"/>
</dbReference>
<evidence type="ECO:0000256" key="6">
    <source>
        <dbReference type="ARBA" id="ARBA00022692"/>
    </source>
</evidence>
<dbReference type="Proteomes" id="UP001652504">
    <property type="component" value="Unassembled WGS sequence"/>
</dbReference>
<sequence>MKKINPSPVSLALGFTLLELMIGVAILAIVMLFAIPSAQRIIIQNRIVADLNETSAVIQYARAYAIDNQIDTVVCPSADFSECGNDWNNPIIVFNDDDGNNTRGVNEELLASTSNRSITNILSGPAANIVFQGNGAVSSPATLQICHQNREDEYARALTISLQGRVRVSRDDDNDGVHEDGAGTSLDCG</sequence>
<keyword evidence="5" id="KW-0997">Cell inner membrane</keyword>
<keyword evidence="7 12" id="KW-1133">Transmembrane helix</keyword>
<dbReference type="InterPro" id="IPR022346">
    <property type="entry name" value="T2SS_GspH"/>
</dbReference>
<organism evidence="14 15">
    <name type="scientific">Fluctibacter corallii</name>
    <dbReference type="NCBI Taxonomy" id="2984329"/>
    <lineage>
        <taxon>Bacteria</taxon>
        <taxon>Pseudomonadati</taxon>
        <taxon>Pseudomonadota</taxon>
        <taxon>Gammaproteobacteria</taxon>
        <taxon>Alteromonadales</taxon>
        <taxon>Alteromonadaceae</taxon>
        <taxon>Fluctibacter</taxon>
    </lineage>
</organism>
<evidence type="ECO:0000256" key="9">
    <source>
        <dbReference type="ARBA" id="ARBA00025772"/>
    </source>
</evidence>
<evidence type="ECO:0000256" key="10">
    <source>
        <dbReference type="ARBA" id="ARBA00030775"/>
    </source>
</evidence>
<proteinExistence type="inferred from homology"/>
<evidence type="ECO:0000256" key="5">
    <source>
        <dbReference type="ARBA" id="ARBA00022519"/>
    </source>
</evidence>
<dbReference type="RefSeq" id="WP_263710318.1">
    <property type="nucleotide sequence ID" value="NZ_JAOWKX010000001.1"/>
</dbReference>
<evidence type="ECO:0000256" key="1">
    <source>
        <dbReference type="ARBA" id="ARBA00004377"/>
    </source>
</evidence>
<dbReference type="NCBIfam" id="TIGR02532">
    <property type="entry name" value="IV_pilin_GFxxxE"/>
    <property type="match status" value="1"/>
</dbReference>
<feature type="domain" description="General secretion pathway GspH" evidence="13">
    <location>
        <begin position="52"/>
        <end position="164"/>
    </location>
</feature>
<feature type="compositionally biased region" description="Basic and acidic residues" evidence="11">
    <location>
        <begin position="169"/>
        <end position="181"/>
    </location>
</feature>
<dbReference type="Pfam" id="PF07963">
    <property type="entry name" value="N_methyl"/>
    <property type="match status" value="1"/>
</dbReference>
<evidence type="ECO:0000313" key="15">
    <source>
        <dbReference type="Proteomes" id="UP001652504"/>
    </source>
</evidence>
<name>A0ABT3A3C5_9ALTE</name>
<reference evidence="14 15" key="1">
    <citation type="submission" date="2022-10" db="EMBL/GenBank/DDBJ databases">
        <title>Aestuariibacter sp. AA17 isolated from Montipora capitata coral fragment.</title>
        <authorList>
            <person name="Emsley S.A."/>
            <person name="Pfannmuller K.M."/>
            <person name="Loughran R.M."/>
            <person name="Shlafstein M."/>
            <person name="Papke E."/>
            <person name="Saw J.H."/>
            <person name="Ushijima B."/>
            <person name="Videau P."/>
        </authorList>
    </citation>
    <scope>NUCLEOTIDE SEQUENCE [LARGE SCALE GENOMIC DNA]</scope>
    <source>
        <strain evidence="14 15">AA17</strain>
    </source>
</reference>
<comment type="caution">
    <text evidence="14">The sequence shown here is derived from an EMBL/GenBank/DDBJ whole genome shotgun (WGS) entry which is preliminary data.</text>
</comment>
<gene>
    <name evidence="14" type="ORF">OE749_00185</name>
</gene>
<keyword evidence="15" id="KW-1185">Reference proteome</keyword>
<accession>A0ABT3A3C5</accession>
<keyword evidence="3" id="KW-1003">Cell membrane</keyword>
<dbReference type="InterPro" id="IPR045584">
    <property type="entry name" value="Pilin-like"/>
</dbReference>
<evidence type="ECO:0000256" key="4">
    <source>
        <dbReference type="ARBA" id="ARBA00022481"/>
    </source>
</evidence>
<evidence type="ECO:0000256" key="3">
    <source>
        <dbReference type="ARBA" id="ARBA00022475"/>
    </source>
</evidence>
<dbReference type="SUPFAM" id="SSF54523">
    <property type="entry name" value="Pili subunits"/>
    <property type="match status" value="1"/>
</dbReference>
<evidence type="ECO:0000313" key="14">
    <source>
        <dbReference type="EMBL" id="MCV2883112.1"/>
    </source>
</evidence>
<evidence type="ECO:0000256" key="2">
    <source>
        <dbReference type="ARBA" id="ARBA00021549"/>
    </source>
</evidence>
<evidence type="ECO:0000256" key="8">
    <source>
        <dbReference type="ARBA" id="ARBA00023136"/>
    </source>
</evidence>
<evidence type="ECO:0000256" key="7">
    <source>
        <dbReference type="ARBA" id="ARBA00022989"/>
    </source>
</evidence>
<keyword evidence="4" id="KW-0488">Methylation</keyword>
<comment type="subcellular location">
    <subcellularLocation>
        <location evidence="1">Cell inner membrane</location>
        <topology evidence="1">Single-pass membrane protein</topology>
    </subcellularLocation>
</comment>
<evidence type="ECO:0000256" key="12">
    <source>
        <dbReference type="SAM" id="Phobius"/>
    </source>
</evidence>
<protein>
    <recommendedName>
        <fullName evidence="2">Type II secretion system protein H</fullName>
    </recommendedName>
    <alternativeName>
        <fullName evidence="10">General secretion pathway protein H</fullName>
    </alternativeName>
</protein>
<dbReference type="Gene3D" id="3.55.40.10">
    <property type="entry name" value="minor pseudopilin epsh domain"/>
    <property type="match status" value="1"/>
</dbReference>
<feature type="transmembrane region" description="Helical" evidence="12">
    <location>
        <begin position="12"/>
        <end position="35"/>
    </location>
</feature>
<dbReference type="Pfam" id="PF12019">
    <property type="entry name" value="GspH"/>
    <property type="match status" value="1"/>
</dbReference>